<keyword evidence="2" id="KW-1185">Reference proteome</keyword>
<dbReference type="EMBL" id="MKZS01000001">
    <property type="protein sequence ID" value="OLT60945.1"/>
    <property type="molecule type" value="Genomic_DNA"/>
</dbReference>
<reference evidence="1 2" key="1">
    <citation type="submission" date="2016-10" db="EMBL/GenBank/DDBJ databases">
        <title>Comparative genomics uncovers the prolific and rare metabolic potential of the cyanobacterial genus Moorea.</title>
        <authorList>
            <person name="Leao T."/>
            <person name="Castelao G."/>
            <person name="Korobeynikov A."/>
            <person name="Monroe E.A."/>
            <person name="Podell S."/>
            <person name="Glukhov E."/>
            <person name="Allen E."/>
            <person name="Gerwick W.H."/>
            <person name="Gerwick L."/>
        </authorList>
    </citation>
    <scope>NUCLEOTIDE SEQUENCE [LARGE SCALE GENOMIC DNA]</scope>
    <source>
        <strain evidence="1 2">PNG5-198</strain>
    </source>
</reference>
<protein>
    <submittedName>
        <fullName evidence="1">Uncharacterized protein</fullName>
    </submittedName>
</protein>
<comment type="caution">
    <text evidence="1">The sequence shown here is derived from an EMBL/GenBank/DDBJ whole genome shotgun (WGS) entry which is preliminary data.</text>
</comment>
<evidence type="ECO:0000313" key="1">
    <source>
        <dbReference type="EMBL" id="OLT60945.1"/>
    </source>
</evidence>
<dbReference type="Proteomes" id="UP000186657">
    <property type="component" value="Unassembled WGS sequence"/>
</dbReference>
<organism evidence="1 2">
    <name type="scientific">Moorena bouillonii PNG</name>
    <dbReference type="NCBI Taxonomy" id="568701"/>
    <lineage>
        <taxon>Bacteria</taxon>
        <taxon>Bacillati</taxon>
        <taxon>Cyanobacteriota</taxon>
        <taxon>Cyanophyceae</taxon>
        <taxon>Coleofasciculales</taxon>
        <taxon>Coleofasciculaceae</taxon>
        <taxon>Moorena</taxon>
    </lineage>
</organism>
<proteinExistence type="predicted"/>
<name>A0A1U7N4T5_9CYAN</name>
<evidence type="ECO:0000313" key="2">
    <source>
        <dbReference type="Proteomes" id="UP000186657"/>
    </source>
</evidence>
<sequence>MAFGVGWVVPVAWPFGQGSKQQPATPTNQQPTNLQPTNLITCNRNQVIPLIATWSVKINRNITLCS</sequence>
<dbReference type="RefSeq" id="WP_075901648.1">
    <property type="nucleotide sequence ID" value="NZ_MKZS01000001.1"/>
</dbReference>
<accession>A0A1U7N4T5</accession>
<gene>
    <name evidence="1" type="ORF">BJP37_19940</name>
</gene>
<dbReference type="AlphaFoldDB" id="A0A1U7N4T5"/>